<proteinExistence type="predicted"/>
<evidence type="ECO:0000313" key="3">
    <source>
        <dbReference type="Proteomes" id="UP000323930"/>
    </source>
</evidence>
<dbReference type="AlphaFoldDB" id="A0A5D0J3V9"/>
<reference evidence="2 3" key="1">
    <citation type="submission" date="2019-08" db="EMBL/GenBank/DDBJ databases">
        <title>Seonamhaeicola sediminis sp. nov., isolated from marine sediment.</title>
        <authorList>
            <person name="Cao W.R."/>
        </authorList>
    </citation>
    <scope>NUCLEOTIDE SEQUENCE [LARGE SCALE GENOMIC DNA]</scope>
    <source>
        <strain evidence="2 3">B011</strain>
    </source>
</reference>
<evidence type="ECO:0000313" key="2">
    <source>
        <dbReference type="EMBL" id="TYA90286.1"/>
    </source>
</evidence>
<protein>
    <submittedName>
        <fullName evidence="2">DUF4113 domain-containing protein</fullName>
    </submittedName>
</protein>
<dbReference type="Pfam" id="PF13438">
    <property type="entry name" value="DUF4113"/>
    <property type="match status" value="1"/>
</dbReference>
<dbReference type="OrthoDB" id="9808813at2"/>
<comment type="caution">
    <text evidence="2">The sequence shown here is derived from an EMBL/GenBank/DDBJ whole genome shotgun (WGS) entry which is preliminary data.</text>
</comment>
<sequence length="69" mass="8229">SGLVPTNNFQLNMFKKENPKHQPLMQSIDKLNNKYGHYKIKLASQDLKRTWKMRQEHLSPKYTTNIKDI</sequence>
<organism evidence="2 3">
    <name type="scientific">Seonamhaeicola marinus</name>
    <dbReference type="NCBI Taxonomy" id="1912246"/>
    <lineage>
        <taxon>Bacteria</taxon>
        <taxon>Pseudomonadati</taxon>
        <taxon>Bacteroidota</taxon>
        <taxon>Flavobacteriia</taxon>
        <taxon>Flavobacteriales</taxon>
        <taxon>Flavobacteriaceae</taxon>
    </lineage>
</organism>
<dbReference type="Proteomes" id="UP000323930">
    <property type="component" value="Unassembled WGS sequence"/>
</dbReference>
<gene>
    <name evidence="2" type="ORF">FUA24_03210</name>
</gene>
<feature type="domain" description="DUF4113" evidence="1">
    <location>
        <begin position="22"/>
        <end position="69"/>
    </location>
</feature>
<accession>A0A5D0J3V9</accession>
<dbReference type="EMBL" id="VSDQ01000238">
    <property type="protein sequence ID" value="TYA90286.1"/>
    <property type="molecule type" value="Genomic_DNA"/>
</dbReference>
<keyword evidence="3" id="KW-1185">Reference proteome</keyword>
<feature type="non-terminal residue" evidence="2">
    <location>
        <position position="69"/>
    </location>
</feature>
<feature type="non-terminal residue" evidence="2">
    <location>
        <position position="1"/>
    </location>
</feature>
<dbReference type="InterPro" id="IPR025188">
    <property type="entry name" value="DUF4113"/>
</dbReference>
<evidence type="ECO:0000259" key="1">
    <source>
        <dbReference type="Pfam" id="PF13438"/>
    </source>
</evidence>
<name>A0A5D0J3V9_9FLAO</name>